<feature type="transmembrane region" description="Helical" evidence="1">
    <location>
        <begin position="7"/>
        <end position="24"/>
    </location>
</feature>
<feature type="transmembrane region" description="Helical" evidence="1">
    <location>
        <begin position="55"/>
        <end position="75"/>
    </location>
</feature>
<proteinExistence type="predicted"/>
<name>A0A6C0HDD1_9ZZZZ</name>
<evidence type="ECO:0000256" key="1">
    <source>
        <dbReference type="SAM" id="Phobius"/>
    </source>
</evidence>
<keyword evidence="1" id="KW-1133">Transmembrane helix</keyword>
<feature type="transmembrane region" description="Helical" evidence="1">
    <location>
        <begin position="81"/>
        <end position="101"/>
    </location>
</feature>
<accession>A0A6C0HDD1</accession>
<dbReference type="AlphaFoldDB" id="A0A6C0HDD1"/>
<reference evidence="2" key="1">
    <citation type="journal article" date="2020" name="Nature">
        <title>Giant virus diversity and host interactions through global metagenomics.</title>
        <authorList>
            <person name="Schulz F."/>
            <person name="Roux S."/>
            <person name="Paez-Espino D."/>
            <person name="Jungbluth S."/>
            <person name="Walsh D.A."/>
            <person name="Denef V.J."/>
            <person name="McMahon K.D."/>
            <person name="Konstantinidis K.T."/>
            <person name="Eloe-Fadrosh E.A."/>
            <person name="Kyrpides N.C."/>
            <person name="Woyke T."/>
        </authorList>
    </citation>
    <scope>NUCLEOTIDE SEQUENCE</scope>
    <source>
        <strain evidence="2">GVMAG-M-3300023179-91</strain>
    </source>
</reference>
<dbReference type="EMBL" id="MN739931">
    <property type="protein sequence ID" value="QHT78454.1"/>
    <property type="molecule type" value="Genomic_DNA"/>
</dbReference>
<organism evidence="2">
    <name type="scientific">viral metagenome</name>
    <dbReference type="NCBI Taxonomy" id="1070528"/>
    <lineage>
        <taxon>unclassified sequences</taxon>
        <taxon>metagenomes</taxon>
        <taxon>organismal metagenomes</taxon>
    </lineage>
</organism>
<sequence>MFRPDFIFSYWIFAWFLLYYFGIVSFNPKFAIICGIFENLFIVALMFYYHTKIKLIFLFLIMFLLLKVIPILSIWREKMQFHDIIATFVLFIVYLFWVIVVNKKNFYDFTKQTNDLIIHNKNTLPGMIFLDKLGIF</sequence>
<keyword evidence="1" id="KW-0472">Membrane</keyword>
<keyword evidence="1" id="KW-0812">Transmembrane</keyword>
<feature type="transmembrane region" description="Helical" evidence="1">
    <location>
        <begin position="30"/>
        <end position="48"/>
    </location>
</feature>
<evidence type="ECO:0000313" key="2">
    <source>
        <dbReference type="EMBL" id="QHT78454.1"/>
    </source>
</evidence>
<protein>
    <submittedName>
        <fullName evidence="2">Uncharacterized protein</fullName>
    </submittedName>
</protein>